<dbReference type="EMBL" id="CPYD01000012">
    <property type="protein sequence ID" value="CNE94559.1"/>
    <property type="molecule type" value="Genomic_DNA"/>
</dbReference>
<protein>
    <submittedName>
        <fullName evidence="2">Protein of uncharacterized function (DUF1266)</fullName>
    </submittedName>
</protein>
<dbReference type="Proteomes" id="UP000040578">
    <property type="component" value="Unassembled WGS sequence"/>
</dbReference>
<evidence type="ECO:0000313" key="3">
    <source>
        <dbReference type="Proteomes" id="UP000040578"/>
    </source>
</evidence>
<organism evidence="2 3">
    <name type="scientific">Yersinia nurmii</name>
    <dbReference type="NCBI Taxonomy" id="685706"/>
    <lineage>
        <taxon>Bacteria</taxon>
        <taxon>Pseudomonadati</taxon>
        <taxon>Pseudomonadota</taxon>
        <taxon>Gammaproteobacteria</taxon>
        <taxon>Enterobacterales</taxon>
        <taxon>Yersiniaceae</taxon>
        <taxon>Yersinia</taxon>
    </lineage>
</organism>
<sequence>MDTPLIDQNYQRWLFTLSAPLVALNQEQGAAYDCPKFYPFDTSVDLTDSWGVNNREELIAMVVRMTDDGHAPNLAGYYHMWHRFSHSEWQDYVAQRTGREQIWLNLVAETAAICGEGGIQAWDLARVSFLCRIAQLNRWINEEENLWFHTQFASRARHYYGDWESYYNAFLIGRAYWLTQDNETSETLNFALSQCSGTAASIEYASELYLTRNPTFKRLPWQIEIIEMERPESLQGVDL</sequence>
<dbReference type="InterPro" id="IPR009677">
    <property type="entry name" value="DUF1266"/>
</dbReference>
<proteinExistence type="predicted"/>
<evidence type="ECO:0000259" key="1">
    <source>
        <dbReference type="Pfam" id="PF06889"/>
    </source>
</evidence>
<reference evidence="2 3" key="1">
    <citation type="submission" date="2015-03" db="EMBL/GenBank/DDBJ databases">
        <authorList>
            <consortium name="Pathogen Informatics"/>
            <person name="Murphy D."/>
        </authorList>
    </citation>
    <scope>NUCLEOTIDE SEQUENCE [LARGE SCALE GENOMIC DNA]</scope>
    <source>
        <strain evidence="3">type strain: CIP110231</strain>
    </source>
</reference>
<gene>
    <name evidence="2" type="ORF">ERS137967_02927</name>
</gene>
<dbReference type="Pfam" id="PF06889">
    <property type="entry name" value="DUF1266"/>
    <property type="match status" value="1"/>
</dbReference>
<comment type="caution">
    <text evidence="2">The sequence shown here is derived from an EMBL/GenBank/DDBJ whole genome shotgun (WGS) entry which is preliminary data.</text>
</comment>
<feature type="domain" description="DUF1266" evidence="1">
    <location>
        <begin position="46"/>
        <end position="221"/>
    </location>
</feature>
<name>A0ABP1YHQ7_9GAMM</name>
<evidence type="ECO:0000313" key="2">
    <source>
        <dbReference type="EMBL" id="CNE94559.1"/>
    </source>
</evidence>
<keyword evidence="3" id="KW-1185">Reference proteome</keyword>
<accession>A0ABP1YHQ7</accession>